<dbReference type="InterPro" id="IPR028564">
    <property type="entry name" value="MT_TRM10-typ"/>
</dbReference>
<dbReference type="InterPro" id="IPR007356">
    <property type="entry name" value="tRNA_m1G_MeTrfase_euk"/>
</dbReference>
<dbReference type="AlphaFoldDB" id="A0A7S1Q096"/>
<gene>
    <name evidence="8" type="ORF">ACAT0790_LOCUS11424</name>
</gene>
<evidence type="ECO:0000256" key="1">
    <source>
        <dbReference type="ARBA" id="ARBA00012797"/>
    </source>
</evidence>
<keyword evidence="4" id="KW-0949">S-adenosyl-L-methionine</keyword>
<protein>
    <recommendedName>
        <fullName evidence="1">tRNA (guanine(9)-N(1))-methyltransferase</fullName>
        <ecNumber evidence="1">2.1.1.221</ecNumber>
    </recommendedName>
</protein>
<proteinExistence type="predicted"/>
<dbReference type="GO" id="GO:0002939">
    <property type="term" value="P:tRNA N1-guanine methylation"/>
    <property type="evidence" value="ECO:0007669"/>
    <property type="project" value="TreeGrafter"/>
</dbReference>
<dbReference type="CDD" id="cd18089">
    <property type="entry name" value="SPOUT_Trm10-like"/>
    <property type="match status" value="1"/>
</dbReference>
<dbReference type="GO" id="GO:0000049">
    <property type="term" value="F:tRNA binding"/>
    <property type="evidence" value="ECO:0007669"/>
    <property type="project" value="TreeGrafter"/>
</dbReference>
<dbReference type="PANTHER" id="PTHR13563">
    <property type="entry name" value="TRNA (GUANINE-9-) METHYLTRANSFERASE"/>
    <property type="match status" value="1"/>
</dbReference>
<feature type="region of interest" description="Disordered" evidence="6">
    <location>
        <begin position="205"/>
        <end position="285"/>
    </location>
</feature>
<dbReference type="EC" id="2.1.1.221" evidence="1"/>
<dbReference type="InterPro" id="IPR038459">
    <property type="entry name" value="MT_TRM10-typ_sf"/>
</dbReference>
<dbReference type="PROSITE" id="PS51675">
    <property type="entry name" value="SAM_MT_TRM10"/>
    <property type="match status" value="1"/>
</dbReference>
<evidence type="ECO:0000256" key="2">
    <source>
        <dbReference type="ARBA" id="ARBA00022603"/>
    </source>
</evidence>
<evidence type="ECO:0000313" key="8">
    <source>
        <dbReference type="EMBL" id="CAD9109051.1"/>
    </source>
</evidence>
<accession>A0A7S1Q096</accession>
<dbReference type="Gene3D" id="3.40.1280.30">
    <property type="match status" value="1"/>
</dbReference>
<evidence type="ECO:0000256" key="3">
    <source>
        <dbReference type="ARBA" id="ARBA00022679"/>
    </source>
</evidence>
<dbReference type="PANTHER" id="PTHR13563:SF13">
    <property type="entry name" value="TRNA METHYLTRANSFERASE 10 HOMOLOG A"/>
    <property type="match status" value="1"/>
</dbReference>
<reference evidence="8" key="1">
    <citation type="submission" date="2021-01" db="EMBL/GenBank/DDBJ databases">
        <authorList>
            <person name="Corre E."/>
            <person name="Pelletier E."/>
            <person name="Niang G."/>
            <person name="Scheremetjew M."/>
            <person name="Finn R."/>
            <person name="Kale V."/>
            <person name="Holt S."/>
            <person name="Cochrane G."/>
            <person name="Meng A."/>
            <person name="Brown T."/>
            <person name="Cohen L."/>
        </authorList>
    </citation>
    <scope>NUCLEOTIDE SEQUENCE</scope>
    <source>
        <strain evidence="8">OF101</strain>
    </source>
</reference>
<keyword evidence="2" id="KW-0489">Methyltransferase</keyword>
<keyword evidence="3" id="KW-0808">Transferase</keyword>
<evidence type="ECO:0000256" key="4">
    <source>
        <dbReference type="ARBA" id="ARBA00022691"/>
    </source>
</evidence>
<comment type="catalytic activity">
    <reaction evidence="5">
        <text>guanosine(9) in tRNA + S-adenosyl-L-methionine = N(1)-methylguanosine(9) in tRNA + S-adenosyl-L-homocysteine + H(+)</text>
        <dbReference type="Rhea" id="RHEA:43156"/>
        <dbReference type="Rhea" id="RHEA-COMP:10367"/>
        <dbReference type="Rhea" id="RHEA-COMP:10368"/>
        <dbReference type="ChEBI" id="CHEBI:15378"/>
        <dbReference type="ChEBI" id="CHEBI:57856"/>
        <dbReference type="ChEBI" id="CHEBI:59789"/>
        <dbReference type="ChEBI" id="CHEBI:73542"/>
        <dbReference type="ChEBI" id="CHEBI:74269"/>
        <dbReference type="EC" id="2.1.1.221"/>
    </reaction>
</comment>
<dbReference type="GO" id="GO:0052905">
    <property type="term" value="F:tRNA (guanosine(9)-N1)-methyltransferase activity"/>
    <property type="evidence" value="ECO:0007669"/>
    <property type="project" value="UniProtKB-EC"/>
</dbReference>
<evidence type="ECO:0000256" key="6">
    <source>
        <dbReference type="SAM" id="MobiDB-lite"/>
    </source>
</evidence>
<organism evidence="8">
    <name type="scientific">Alexandrium catenella</name>
    <name type="common">Red tide dinoflagellate</name>
    <name type="synonym">Gonyaulax catenella</name>
    <dbReference type="NCBI Taxonomy" id="2925"/>
    <lineage>
        <taxon>Eukaryota</taxon>
        <taxon>Sar</taxon>
        <taxon>Alveolata</taxon>
        <taxon>Dinophyceae</taxon>
        <taxon>Gonyaulacales</taxon>
        <taxon>Pyrocystaceae</taxon>
        <taxon>Alexandrium</taxon>
    </lineage>
</organism>
<name>A0A7S1Q096_ALECA</name>
<evidence type="ECO:0000256" key="5">
    <source>
        <dbReference type="ARBA" id="ARBA00048434"/>
    </source>
</evidence>
<feature type="domain" description="SAM-dependent MTase TRM10-type" evidence="7">
    <location>
        <begin position="24"/>
        <end position="216"/>
    </location>
</feature>
<feature type="compositionally biased region" description="Polar residues" evidence="6">
    <location>
        <begin position="276"/>
        <end position="285"/>
    </location>
</feature>
<sequence>MGPEERAAYWARRREEGREMQEAQLARLRAAFEGGRPRVAINCSFGASMAVRELSSLAKQVQLSYTSVRDLGAGVQLHLTSVDAGNPALRSLEAIGFRSWPMHVHAEPYWEAFRGERLVVLSPDAEEDLEEVEEDCTYVLGGLVDRSVSRMQSAEQARAQGVAAVRRLPLKRHGPLGAHPILNIDVVVRILIERLRRGDDWPGILSDCLPQRHSGQPTARCRRKRNALERKAAQQGAVDPGAALDAATDEGHSESGSDLDAPGSDPSGSGPEEACSSPQTVGLCG</sequence>
<evidence type="ECO:0000259" key="7">
    <source>
        <dbReference type="PROSITE" id="PS51675"/>
    </source>
</evidence>
<dbReference type="EMBL" id="HBGE01019090">
    <property type="protein sequence ID" value="CAD9109051.1"/>
    <property type="molecule type" value="Transcribed_RNA"/>
</dbReference>
<dbReference type="GO" id="GO:0005634">
    <property type="term" value="C:nucleus"/>
    <property type="evidence" value="ECO:0007669"/>
    <property type="project" value="TreeGrafter"/>
</dbReference>